<protein>
    <submittedName>
        <fullName evidence="2">Putative pre-mRNA-processing-splicing factor</fullName>
    </submittedName>
</protein>
<feature type="non-terminal residue" evidence="2">
    <location>
        <position position="254"/>
    </location>
</feature>
<dbReference type="GO" id="GO:0097157">
    <property type="term" value="F:pre-mRNA intronic binding"/>
    <property type="evidence" value="ECO:0007669"/>
    <property type="project" value="TreeGrafter"/>
</dbReference>
<dbReference type="GO" id="GO:0005682">
    <property type="term" value="C:U5 snRNP"/>
    <property type="evidence" value="ECO:0007669"/>
    <property type="project" value="TreeGrafter"/>
</dbReference>
<dbReference type="GO" id="GO:0000244">
    <property type="term" value="P:spliceosomal tri-snRNP complex assembly"/>
    <property type="evidence" value="ECO:0007669"/>
    <property type="project" value="TreeGrafter"/>
</dbReference>
<accession>A0A146KBG0</accession>
<dbReference type="AlphaFoldDB" id="A0A146KBG0"/>
<dbReference type="InterPro" id="IPR027652">
    <property type="entry name" value="PRP8"/>
</dbReference>
<evidence type="ECO:0000259" key="1">
    <source>
        <dbReference type="Pfam" id="PF10596"/>
    </source>
</evidence>
<dbReference type="InterPro" id="IPR019580">
    <property type="entry name" value="Prp8_U6-snRNA-bd"/>
</dbReference>
<proteinExistence type="predicted"/>
<sequence length="254" mass="29693">FLSEQFGGLGLVNLVDQIPIRITDYLVKWEDILKGVELEGVLSCQQGFLKQMSFQVNYSTNLQQVNVQNVFPRMKNNQYLFMTSQQAMPVKILTFTKIQQYHQAVLEHFSLQTNILKNSLFLALQKVDTIEDFYDKFTNQIQIFDSNQQFKQSKMTKAQKHGLGQIPNKRFLSFWSPVLNRTKIFIGKEGVIQNTGIRTFGKLNTLKQFYVNLFGNQLWIKIHKGLVQDFKSLILKQDQLQINQLMICENHFEK</sequence>
<dbReference type="GO" id="GO:0017070">
    <property type="term" value="F:U6 snRNA binding"/>
    <property type="evidence" value="ECO:0007669"/>
    <property type="project" value="InterPro"/>
</dbReference>
<evidence type="ECO:0000313" key="2">
    <source>
        <dbReference type="EMBL" id="JAP93264.1"/>
    </source>
</evidence>
<dbReference type="GO" id="GO:0071013">
    <property type="term" value="C:catalytic step 2 spliceosome"/>
    <property type="evidence" value="ECO:0007669"/>
    <property type="project" value="TreeGrafter"/>
</dbReference>
<feature type="non-terminal residue" evidence="2">
    <location>
        <position position="1"/>
    </location>
</feature>
<dbReference type="GO" id="GO:0030620">
    <property type="term" value="F:U2 snRNA binding"/>
    <property type="evidence" value="ECO:0007669"/>
    <property type="project" value="TreeGrafter"/>
</dbReference>
<organism evidence="2">
    <name type="scientific">Trepomonas sp. PC1</name>
    <dbReference type="NCBI Taxonomy" id="1076344"/>
    <lineage>
        <taxon>Eukaryota</taxon>
        <taxon>Metamonada</taxon>
        <taxon>Diplomonadida</taxon>
        <taxon>Hexamitidae</taxon>
        <taxon>Hexamitinae</taxon>
        <taxon>Trepomonas</taxon>
    </lineage>
</organism>
<reference evidence="2" key="1">
    <citation type="submission" date="2015-07" db="EMBL/GenBank/DDBJ databases">
        <title>Adaptation to a free-living lifestyle via gene acquisitions in the diplomonad Trepomonas sp. PC1.</title>
        <authorList>
            <person name="Xu F."/>
            <person name="Jerlstrom-Hultqvist J."/>
            <person name="Kolisko M."/>
            <person name="Simpson A.G.B."/>
            <person name="Roger A.J."/>
            <person name="Svard S.G."/>
            <person name="Andersson J.O."/>
        </authorList>
    </citation>
    <scope>NUCLEOTIDE SEQUENCE</scope>
    <source>
        <strain evidence="2">PC1</strain>
    </source>
</reference>
<dbReference type="Pfam" id="PF10596">
    <property type="entry name" value="U6-snRNA_bdg"/>
    <property type="match status" value="1"/>
</dbReference>
<dbReference type="GO" id="GO:0030623">
    <property type="term" value="F:U5 snRNA binding"/>
    <property type="evidence" value="ECO:0007669"/>
    <property type="project" value="TreeGrafter"/>
</dbReference>
<feature type="domain" description="Pre-mRNA-processing-splicing factor 8 U6-snRNA-binding" evidence="1">
    <location>
        <begin position="95"/>
        <end position="233"/>
    </location>
</feature>
<dbReference type="PANTHER" id="PTHR11140:SF0">
    <property type="entry name" value="PRE-MRNA-PROCESSING-SPLICING FACTOR 8"/>
    <property type="match status" value="1"/>
</dbReference>
<dbReference type="GO" id="GO:0030619">
    <property type="term" value="F:U1 snRNA binding"/>
    <property type="evidence" value="ECO:0007669"/>
    <property type="project" value="TreeGrafter"/>
</dbReference>
<gene>
    <name evidence="2" type="ORF">TPC1_14522</name>
</gene>
<dbReference type="EMBL" id="GDID01003342">
    <property type="protein sequence ID" value="JAP93264.1"/>
    <property type="molecule type" value="Transcribed_RNA"/>
</dbReference>
<name>A0A146KBG0_9EUKA</name>
<dbReference type="PANTHER" id="PTHR11140">
    <property type="entry name" value="PRE-MRNA SPLICING FACTOR PRP8"/>
    <property type="match status" value="1"/>
</dbReference>